<feature type="transmembrane region" description="Helical" evidence="1">
    <location>
        <begin position="67"/>
        <end position="88"/>
    </location>
</feature>
<proteinExistence type="predicted"/>
<gene>
    <name evidence="2" type="ORF">FDK22_10630</name>
</gene>
<evidence type="ECO:0000313" key="2">
    <source>
        <dbReference type="EMBL" id="TLP37759.1"/>
    </source>
</evidence>
<dbReference type="OrthoDB" id="553933at2"/>
<dbReference type="AlphaFoldDB" id="A0A5R8XZT9"/>
<dbReference type="EMBL" id="VANU01000004">
    <property type="protein sequence ID" value="TLP37759.1"/>
    <property type="molecule type" value="Genomic_DNA"/>
</dbReference>
<name>A0A5R8XZT9_9BACT</name>
<dbReference type="RefSeq" id="WP_138152939.1">
    <property type="nucleotide sequence ID" value="NZ_CBDDKQ010000004.1"/>
</dbReference>
<keyword evidence="1" id="KW-0472">Membrane</keyword>
<keyword evidence="1" id="KW-0812">Transmembrane</keyword>
<dbReference type="InterPro" id="IPR005134">
    <property type="entry name" value="UPF0114"/>
</dbReference>
<dbReference type="Proteomes" id="UP000308901">
    <property type="component" value="Unassembled WGS sequence"/>
</dbReference>
<evidence type="ECO:0000313" key="3">
    <source>
        <dbReference type="Proteomes" id="UP000308901"/>
    </source>
</evidence>
<organism evidence="2 3">
    <name type="scientific">Arcobacter arenosus</name>
    <dbReference type="NCBI Taxonomy" id="2576037"/>
    <lineage>
        <taxon>Bacteria</taxon>
        <taxon>Pseudomonadati</taxon>
        <taxon>Campylobacterota</taxon>
        <taxon>Epsilonproteobacteria</taxon>
        <taxon>Campylobacterales</taxon>
        <taxon>Arcobacteraceae</taxon>
        <taxon>Arcobacter</taxon>
    </lineage>
</organism>
<keyword evidence="1" id="KW-1133">Transmembrane helix</keyword>
<evidence type="ECO:0000256" key="1">
    <source>
        <dbReference type="SAM" id="Phobius"/>
    </source>
</evidence>
<protein>
    <submittedName>
        <fullName evidence="2">YqhA family protein</fullName>
    </submittedName>
</protein>
<dbReference type="Pfam" id="PF03350">
    <property type="entry name" value="UPF0114"/>
    <property type="match status" value="1"/>
</dbReference>
<keyword evidence="3" id="KW-1185">Reference proteome</keyword>
<dbReference type="PANTHER" id="PTHR31721">
    <property type="entry name" value="OS06G0710300 PROTEIN"/>
    <property type="match status" value="1"/>
</dbReference>
<reference evidence="2 3" key="1">
    <citation type="submission" date="2019-05" db="EMBL/GenBank/DDBJ databases">
        <title>Arcobacter sp. nov., isolated from sea sediment.</title>
        <authorList>
            <person name="Kim W."/>
        </authorList>
    </citation>
    <scope>NUCLEOTIDE SEQUENCE [LARGE SCALE GENOMIC DNA]</scope>
    <source>
        <strain evidence="2 3">CAU 1517</strain>
    </source>
</reference>
<feature type="transmembrane region" description="Helical" evidence="1">
    <location>
        <begin position="120"/>
        <end position="137"/>
    </location>
</feature>
<comment type="caution">
    <text evidence="2">The sequence shown here is derived from an EMBL/GenBank/DDBJ whole genome shotgun (WGS) entry which is preliminary data.</text>
</comment>
<feature type="transmembrane region" description="Helical" evidence="1">
    <location>
        <begin position="143"/>
        <end position="164"/>
    </location>
</feature>
<accession>A0A5R8XZT9</accession>
<sequence length="177" mass="19943">MLEKLFEGTMWRTRIFIVLAVIFGLIGSIILFIVGSVDIFEVFMYVINVYVNGLHPADFHEVIVSKIIGAVDIYLIAVVMIIFAFGLYELFISKIDVAEDSNKGQNILAITSLDQLKDKIAKVVVMVLVVGFFQRVLHTKYEGALEMLYFAISIMVLSIGLYFLGKVGKKEKKEEAH</sequence>
<dbReference type="PIRSF" id="PIRSF026509">
    <property type="entry name" value="UCP026509"/>
    <property type="match status" value="1"/>
</dbReference>
<feature type="transmembrane region" description="Helical" evidence="1">
    <location>
        <begin position="15"/>
        <end position="47"/>
    </location>
</feature>
<dbReference type="PANTHER" id="PTHR31721:SF4">
    <property type="entry name" value="OS06G0710300 PROTEIN"/>
    <property type="match status" value="1"/>
</dbReference>